<organism evidence="1 2">
    <name type="scientific">Acinetobacter tandoii</name>
    <dbReference type="NCBI Taxonomy" id="202954"/>
    <lineage>
        <taxon>Bacteria</taxon>
        <taxon>Pseudomonadati</taxon>
        <taxon>Pseudomonadota</taxon>
        <taxon>Gammaproteobacteria</taxon>
        <taxon>Moraxellales</taxon>
        <taxon>Moraxellaceae</taxon>
        <taxon>Acinetobacter</taxon>
    </lineage>
</organism>
<dbReference type="EMBL" id="VXLD01000001">
    <property type="protein sequence ID" value="KAB1859659.1"/>
    <property type="molecule type" value="Genomic_DNA"/>
</dbReference>
<protein>
    <submittedName>
        <fullName evidence="1">Uncharacterized protein</fullName>
    </submittedName>
</protein>
<dbReference type="Proteomes" id="UP000325788">
    <property type="component" value="Unassembled WGS sequence"/>
</dbReference>
<comment type="caution">
    <text evidence="1">The sequence shown here is derived from an EMBL/GenBank/DDBJ whole genome shotgun (WGS) entry which is preliminary data.</text>
</comment>
<reference evidence="1 2" key="1">
    <citation type="submission" date="2019-09" db="EMBL/GenBank/DDBJ databases">
        <title>Draft genome sequence of Acinetobacter tandoii W4-4-4 isolated from environmental water sample.</title>
        <authorList>
            <person name="Wee S.K."/>
            <person name="Yan B."/>
            <person name="Mustaffa S.B."/>
            <person name="Yap E.P.H."/>
        </authorList>
    </citation>
    <scope>NUCLEOTIDE SEQUENCE [LARGE SCALE GENOMIC DNA]</scope>
    <source>
        <strain evidence="1 2">W4-4-4</strain>
    </source>
</reference>
<proteinExistence type="predicted"/>
<name>A0A5N4WUW3_9GAMM</name>
<accession>A0A5N4WUW3</accession>
<sequence length="176" mass="21066">MSINIQNSIELFFPLFQLGDNRSLLECDFYDTHYGYFDQIDDDYLSAIQLSAEGLLLEYGFDWPEFYIQVGLEAVRSRSRPQEGIKTWKDVSFEYLYYFGQNCGYLSSEGFKFFLPAAVYHFLTSDQNKTYMDCFIFRLESQWEKDNRVFNDAQKKFIIEFVRENYKENISWITII</sequence>
<gene>
    <name evidence="1" type="ORF">F4W09_00590</name>
</gene>
<evidence type="ECO:0000313" key="1">
    <source>
        <dbReference type="EMBL" id="KAB1859659.1"/>
    </source>
</evidence>
<dbReference type="RefSeq" id="WP_151503694.1">
    <property type="nucleotide sequence ID" value="NZ_VXLD01000001.1"/>
</dbReference>
<dbReference type="AlphaFoldDB" id="A0A5N4WUW3"/>
<evidence type="ECO:0000313" key="2">
    <source>
        <dbReference type="Proteomes" id="UP000325788"/>
    </source>
</evidence>